<accession>A0A1F7IAU2</accession>
<dbReference type="Pfam" id="PF03551">
    <property type="entry name" value="PadR"/>
    <property type="match status" value="1"/>
</dbReference>
<evidence type="ECO:0000259" key="1">
    <source>
        <dbReference type="Pfam" id="PF03551"/>
    </source>
</evidence>
<dbReference type="InterPro" id="IPR036388">
    <property type="entry name" value="WH-like_DNA-bd_sf"/>
</dbReference>
<reference evidence="2 3" key="1">
    <citation type="journal article" date="2016" name="Nat. Commun.">
        <title>Thousands of microbial genomes shed light on interconnected biogeochemical processes in an aquifer system.</title>
        <authorList>
            <person name="Anantharaman K."/>
            <person name="Brown C.T."/>
            <person name="Hug L.A."/>
            <person name="Sharon I."/>
            <person name="Castelle C.J."/>
            <person name="Probst A.J."/>
            <person name="Thomas B.C."/>
            <person name="Singh A."/>
            <person name="Wilkins M.J."/>
            <person name="Karaoz U."/>
            <person name="Brodie E.L."/>
            <person name="Williams K.H."/>
            <person name="Hubbard S.S."/>
            <person name="Banfield J.F."/>
        </authorList>
    </citation>
    <scope>NUCLEOTIDE SEQUENCE [LARGE SCALE GENOMIC DNA]</scope>
</reference>
<protein>
    <recommendedName>
        <fullName evidence="1">Transcription regulator PadR N-terminal domain-containing protein</fullName>
    </recommendedName>
</protein>
<evidence type="ECO:0000313" key="3">
    <source>
        <dbReference type="Proteomes" id="UP000177698"/>
    </source>
</evidence>
<dbReference type="InterPro" id="IPR052509">
    <property type="entry name" value="Metal_resp_DNA-bind_regulator"/>
</dbReference>
<dbReference type="PANTHER" id="PTHR33169:SF14">
    <property type="entry name" value="TRANSCRIPTIONAL REGULATOR RV3488"/>
    <property type="match status" value="1"/>
</dbReference>
<dbReference type="PANTHER" id="PTHR33169">
    <property type="entry name" value="PADR-FAMILY TRANSCRIPTIONAL REGULATOR"/>
    <property type="match status" value="1"/>
</dbReference>
<sequence length="126" mass="14531">MYNTRSRHFRSREFGAVERFIEPCILLLLSKTPSHGYGLLADLATHCGEKVDIGDLYRTLRSMEMDGWVTSKWDEKQGGRNKRVYKITTDGREILKDAVASLRKTDNLIHHLFTGYQKVFPDAKIV</sequence>
<dbReference type="AlphaFoldDB" id="A0A1F7IAU2"/>
<proteinExistence type="predicted"/>
<dbReference type="InterPro" id="IPR005149">
    <property type="entry name" value="Tscrpt_reg_PadR_N"/>
</dbReference>
<dbReference type="SUPFAM" id="SSF46785">
    <property type="entry name" value="Winged helix' DNA-binding domain"/>
    <property type="match status" value="1"/>
</dbReference>
<organism evidence="2 3">
    <name type="scientific">Candidatus Roizmanbacteria bacterium RIFCSPLOWO2_01_FULL_37_12</name>
    <dbReference type="NCBI Taxonomy" id="1802056"/>
    <lineage>
        <taxon>Bacteria</taxon>
        <taxon>Candidatus Roizmaniibacteriota</taxon>
    </lineage>
</organism>
<dbReference type="Gene3D" id="1.10.10.10">
    <property type="entry name" value="Winged helix-like DNA-binding domain superfamily/Winged helix DNA-binding domain"/>
    <property type="match status" value="1"/>
</dbReference>
<comment type="caution">
    <text evidence="2">The sequence shown here is derived from an EMBL/GenBank/DDBJ whole genome shotgun (WGS) entry which is preliminary data.</text>
</comment>
<feature type="domain" description="Transcription regulator PadR N-terminal" evidence="1">
    <location>
        <begin position="25"/>
        <end position="96"/>
    </location>
</feature>
<dbReference type="Proteomes" id="UP000177698">
    <property type="component" value="Unassembled WGS sequence"/>
</dbReference>
<name>A0A1F7IAU2_9BACT</name>
<gene>
    <name evidence="2" type="ORF">A2954_06355</name>
</gene>
<dbReference type="InterPro" id="IPR036390">
    <property type="entry name" value="WH_DNA-bd_sf"/>
</dbReference>
<evidence type="ECO:0000313" key="2">
    <source>
        <dbReference type="EMBL" id="OGK40479.1"/>
    </source>
</evidence>
<dbReference type="EMBL" id="MGAG01000025">
    <property type="protein sequence ID" value="OGK40479.1"/>
    <property type="molecule type" value="Genomic_DNA"/>
</dbReference>